<feature type="compositionally biased region" description="Basic and acidic residues" evidence="1">
    <location>
        <begin position="10"/>
        <end position="22"/>
    </location>
</feature>
<dbReference type="EMBL" id="AMZH03022747">
    <property type="protein sequence ID" value="RRT37055.1"/>
    <property type="molecule type" value="Genomic_DNA"/>
</dbReference>
<feature type="compositionally biased region" description="Low complexity" evidence="1">
    <location>
        <begin position="38"/>
        <end position="49"/>
    </location>
</feature>
<feature type="region of interest" description="Disordered" evidence="1">
    <location>
        <begin position="1"/>
        <end position="53"/>
    </location>
</feature>
<reference evidence="2 3" key="1">
    <citation type="journal article" date="2014" name="Agronomy (Basel)">
        <title>A Draft Genome Sequence for Ensete ventricosum, the Drought-Tolerant Tree Against Hunger.</title>
        <authorList>
            <person name="Harrison J."/>
            <person name="Moore K.A."/>
            <person name="Paszkiewicz K."/>
            <person name="Jones T."/>
            <person name="Grant M."/>
            <person name="Ambacheew D."/>
            <person name="Muzemil S."/>
            <person name="Studholme D.J."/>
        </authorList>
    </citation>
    <scope>NUCLEOTIDE SEQUENCE [LARGE SCALE GENOMIC DNA]</scope>
</reference>
<organism evidence="2 3">
    <name type="scientific">Ensete ventricosum</name>
    <name type="common">Abyssinian banana</name>
    <name type="synonym">Musa ensete</name>
    <dbReference type="NCBI Taxonomy" id="4639"/>
    <lineage>
        <taxon>Eukaryota</taxon>
        <taxon>Viridiplantae</taxon>
        <taxon>Streptophyta</taxon>
        <taxon>Embryophyta</taxon>
        <taxon>Tracheophyta</taxon>
        <taxon>Spermatophyta</taxon>
        <taxon>Magnoliopsida</taxon>
        <taxon>Liliopsida</taxon>
        <taxon>Zingiberales</taxon>
        <taxon>Musaceae</taxon>
        <taxon>Ensete</taxon>
    </lineage>
</organism>
<protein>
    <submittedName>
        <fullName evidence="2">Uncharacterized protein</fullName>
    </submittedName>
</protein>
<evidence type="ECO:0000256" key="1">
    <source>
        <dbReference type="SAM" id="MobiDB-lite"/>
    </source>
</evidence>
<sequence length="131" mass="14000">MPLLLPVADVQKHEHPLREEPKQATGSAAARRPHGLRSAEAAARGSTARSRSHPFNSIVRGLVDPTVPSSLQLLQLGYSRRSPPEEANCEPSLSSVAYQIQRSLADTGDRGSSAAKRHVNLELTISSPGCS</sequence>
<comment type="caution">
    <text evidence="2">The sequence shown here is derived from an EMBL/GenBank/DDBJ whole genome shotgun (WGS) entry which is preliminary data.</text>
</comment>
<name>A0A426XC61_ENSVE</name>
<accession>A0A426XC61</accession>
<dbReference type="AlphaFoldDB" id="A0A426XC61"/>
<evidence type="ECO:0000313" key="2">
    <source>
        <dbReference type="EMBL" id="RRT37055.1"/>
    </source>
</evidence>
<gene>
    <name evidence="2" type="ORF">B296_00036194</name>
</gene>
<evidence type="ECO:0000313" key="3">
    <source>
        <dbReference type="Proteomes" id="UP000287651"/>
    </source>
</evidence>
<dbReference type="Proteomes" id="UP000287651">
    <property type="component" value="Unassembled WGS sequence"/>
</dbReference>
<proteinExistence type="predicted"/>